<dbReference type="SUPFAM" id="SSF51161">
    <property type="entry name" value="Trimeric LpxA-like enzymes"/>
    <property type="match status" value="1"/>
</dbReference>
<dbReference type="Pfam" id="PF14602">
    <property type="entry name" value="Hexapep_2"/>
    <property type="match status" value="2"/>
</dbReference>
<keyword evidence="4" id="KW-1185">Reference proteome</keyword>
<dbReference type="Proteomes" id="UP000322244">
    <property type="component" value="Unassembled WGS sequence"/>
</dbReference>
<comment type="similarity">
    <text evidence="1">Belongs to the transferase hexapeptide repeat family.</text>
</comment>
<dbReference type="PANTHER" id="PTHR23416">
    <property type="entry name" value="SIALIC ACID SYNTHASE-RELATED"/>
    <property type="match status" value="1"/>
</dbReference>
<dbReference type="PANTHER" id="PTHR23416:SF23">
    <property type="entry name" value="ACETYLTRANSFERASE C18B11.09C-RELATED"/>
    <property type="match status" value="1"/>
</dbReference>
<dbReference type="AlphaFoldDB" id="A0A5A7S407"/>
<dbReference type="Gene3D" id="2.160.10.10">
    <property type="entry name" value="Hexapeptide repeat proteins"/>
    <property type="match status" value="1"/>
</dbReference>
<dbReference type="InterPro" id="IPR051159">
    <property type="entry name" value="Hexapeptide_acetyltransf"/>
</dbReference>
<keyword evidence="2 3" id="KW-0808">Transferase</keyword>
<dbReference type="InterPro" id="IPR001451">
    <property type="entry name" value="Hexapep"/>
</dbReference>
<dbReference type="CDD" id="cd04647">
    <property type="entry name" value="LbH_MAT_like"/>
    <property type="match status" value="1"/>
</dbReference>
<dbReference type="EMBL" id="VLNY01000031">
    <property type="protein sequence ID" value="KAA0016082.1"/>
    <property type="molecule type" value="Genomic_DNA"/>
</dbReference>
<dbReference type="GO" id="GO:0005829">
    <property type="term" value="C:cytosol"/>
    <property type="evidence" value="ECO:0007669"/>
    <property type="project" value="TreeGrafter"/>
</dbReference>
<organism evidence="3 4">
    <name type="scientific">Antrihabitans cavernicola</name>
    <dbReference type="NCBI Taxonomy" id="2495913"/>
    <lineage>
        <taxon>Bacteria</taxon>
        <taxon>Bacillati</taxon>
        <taxon>Actinomycetota</taxon>
        <taxon>Actinomycetes</taxon>
        <taxon>Mycobacteriales</taxon>
        <taxon>Nocardiaceae</taxon>
        <taxon>Antrihabitans</taxon>
    </lineage>
</organism>
<proteinExistence type="inferred from homology"/>
<comment type="caution">
    <text evidence="3">The sequence shown here is derived from an EMBL/GenBank/DDBJ whole genome shotgun (WGS) entry which is preliminary data.</text>
</comment>
<evidence type="ECO:0000313" key="4">
    <source>
        <dbReference type="Proteomes" id="UP000322244"/>
    </source>
</evidence>
<accession>A0A5A7S407</accession>
<reference evidence="3 4" key="1">
    <citation type="submission" date="2019-07" db="EMBL/GenBank/DDBJ databases">
        <title>Rhodococcus cavernicolus sp. nov., isolated from a cave.</title>
        <authorList>
            <person name="Lee S.D."/>
        </authorList>
    </citation>
    <scope>NUCLEOTIDE SEQUENCE [LARGE SCALE GENOMIC DNA]</scope>
    <source>
        <strain evidence="3 4">C1-24</strain>
    </source>
</reference>
<dbReference type="GO" id="GO:0008374">
    <property type="term" value="F:O-acyltransferase activity"/>
    <property type="evidence" value="ECO:0007669"/>
    <property type="project" value="TreeGrafter"/>
</dbReference>
<name>A0A5A7S407_9NOCA</name>
<keyword evidence="3" id="KW-0012">Acyltransferase</keyword>
<protein>
    <submittedName>
        <fullName evidence="3">Acyltransferase</fullName>
    </submittedName>
</protein>
<dbReference type="InterPro" id="IPR011004">
    <property type="entry name" value="Trimer_LpxA-like_sf"/>
</dbReference>
<evidence type="ECO:0000256" key="1">
    <source>
        <dbReference type="ARBA" id="ARBA00007274"/>
    </source>
</evidence>
<gene>
    <name evidence="3" type="ORF">FOY51_26785</name>
</gene>
<evidence type="ECO:0000256" key="2">
    <source>
        <dbReference type="ARBA" id="ARBA00022679"/>
    </source>
</evidence>
<sequence length="324" mass="34689">MGRILRKILTGRRDVQFILNRVYVTNIFGECGTGLRAFGSPTVTFPENIAMGNNCSINYDVVIGARAPISIGDRVRVSTGVVIETQYRDPFGSGTDHKAEPICIGDDVDIGTKAVVLGGVTIGQGCVVAAGATVHEDIPPYSLAIGSPAGVVPLMNGRPTADIVRVEKTERNDGAILTALLEWLADIEDIAADPDQRLETQGINSLLVLEIIAFAAYRFSIGRAVDGCMATGMPESLRKLSVRLGALPGFADEERVRTHWTTRVAENALTNPDMISLLAGADGDAIGSRLDSDRRRYVLSSSVDLQPDNESLGTQTPNRTARHC</sequence>
<evidence type="ECO:0000313" key="3">
    <source>
        <dbReference type="EMBL" id="KAA0016082.1"/>
    </source>
</evidence>